<dbReference type="Gene3D" id="3.90.320.10">
    <property type="match status" value="1"/>
</dbReference>
<proteinExistence type="predicted"/>
<dbReference type="Pfam" id="PF12705">
    <property type="entry name" value="PDDEXK_1"/>
    <property type="match status" value="1"/>
</dbReference>
<evidence type="ECO:0000313" key="4">
    <source>
        <dbReference type="EMBL" id="CAB4220574.1"/>
    </source>
</evidence>
<sequence>MNGFALHGIDHLSASSLNQWVGEPAAFAIERLLGLRSSTSPAMARGKAAEDGIHAGLLDPALSVEDCMTKALATYDSEMRLVTDDKRESERANIAGYVEHGLGELRQYGIPTAYQQRVEIQLEDVAVPIIGFIDWRYDQHGMVVDLKTSARLPSAISLAHSRQGAIYARAHDNYAMRFAYVKPQAGKADKRAVTVLELERAEVDRQLIALRQIAMRLERFLRLSADARELCGLLCPDYEKFYWNSPVLRAHGAEVFGF</sequence>
<name>A0A6J5QU44_9CAUD</name>
<dbReference type="EMBL" id="LR797115">
    <property type="protein sequence ID" value="CAB4188100.1"/>
    <property type="molecule type" value="Genomic_DNA"/>
</dbReference>
<gene>
    <name evidence="3" type="ORF">UFOVP1170_50</name>
    <name evidence="4" type="ORF">UFOVP1621_49</name>
    <name evidence="2" type="ORF">UFOVP512_6</name>
</gene>
<feature type="domain" description="PD-(D/E)XK endonuclease-like" evidence="1">
    <location>
        <begin position="11"/>
        <end position="231"/>
    </location>
</feature>
<dbReference type="EMBL" id="LR796488">
    <property type="protein sequence ID" value="CAB4146991.1"/>
    <property type="molecule type" value="Genomic_DNA"/>
</dbReference>
<reference evidence="3" key="1">
    <citation type="submission" date="2020-05" db="EMBL/GenBank/DDBJ databases">
        <authorList>
            <person name="Chiriac C."/>
            <person name="Salcher M."/>
            <person name="Ghai R."/>
            <person name="Kavagutti S V."/>
        </authorList>
    </citation>
    <scope>NUCLEOTIDE SEQUENCE</scope>
</reference>
<dbReference type="InterPro" id="IPR011604">
    <property type="entry name" value="PDDEXK-like_dom_sf"/>
</dbReference>
<accession>A0A6J5QU44</accession>
<protein>
    <submittedName>
        <fullName evidence="3">PD-(D/E)XK nuclease superfamily</fullName>
    </submittedName>
</protein>
<evidence type="ECO:0000313" key="2">
    <source>
        <dbReference type="EMBL" id="CAB4146991.1"/>
    </source>
</evidence>
<dbReference type="InterPro" id="IPR038726">
    <property type="entry name" value="PDDEXK_AddAB-type"/>
</dbReference>
<evidence type="ECO:0000259" key="1">
    <source>
        <dbReference type="Pfam" id="PF12705"/>
    </source>
</evidence>
<evidence type="ECO:0000313" key="3">
    <source>
        <dbReference type="EMBL" id="CAB4188100.1"/>
    </source>
</evidence>
<organism evidence="3">
    <name type="scientific">uncultured Caudovirales phage</name>
    <dbReference type="NCBI Taxonomy" id="2100421"/>
    <lineage>
        <taxon>Viruses</taxon>
        <taxon>Duplodnaviria</taxon>
        <taxon>Heunggongvirae</taxon>
        <taxon>Uroviricota</taxon>
        <taxon>Caudoviricetes</taxon>
        <taxon>Peduoviridae</taxon>
        <taxon>Maltschvirus</taxon>
        <taxon>Maltschvirus maltsch</taxon>
    </lineage>
</organism>
<dbReference type="EMBL" id="LR797500">
    <property type="protein sequence ID" value="CAB4220574.1"/>
    <property type="molecule type" value="Genomic_DNA"/>
</dbReference>